<evidence type="ECO:0000259" key="1">
    <source>
        <dbReference type="Pfam" id="PF13304"/>
    </source>
</evidence>
<dbReference type="Pfam" id="PF13304">
    <property type="entry name" value="AAA_21"/>
    <property type="match status" value="1"/>
</dbReference>
<sequence length="422" mass="47880">MLIQFSVKNYMSFKEKAVLALNPSLDTDHPENINEKNGYSATNLIAIYGANASGKTSLFKAMTAAINMVRLSNIMQVNQSIGSVIPFKFDAKTVEEPSEFEFIFVADDDIRYVYGFAADSKRITEEYLYQYKSQRPTIIFERTAEKYEFKGQKTILEPLVRFNTPNKLFLATATNWNTESTTVPYKWLSEKMVTFTDTQSLTDLALDLYKSEKKQDYISFTEGLLQSADINISKISIDVKKTKMQYPVGIQAPQVIINGQTLSAIAAQEIEQIEVNTEHIIGDGDDQTRYILGMGEESLGTNQLFILGPFLKDAFEKGIVVVVDEIDKSLHTFIVKHIINMFRDKEINKKGAQLIFTTHDTSLLSLATFRRDQVYFTEKNNKTGVSDLYSLDELSVRKTDNIEKGYLLGRYGAIPYIRGEEL</sequence>
<dbReference type="Proteomes" id="UP000184278">
    <property type="component" value="Unassembled WGS sequence"/>
</dbReference>
<feature type="domain" description="ATPase AAA-type core" evidence="1">
    <location>
        <begin position="45"/>
        <end position="365"/>
    </location>
</feature>
<dbReference type="GO" id="GO:0016887">
    <property type="term" value="F:ATP hydrolysis activity"/>
    <property type="evidence" value="ECO:0007669"/>
    <property type="project" value="InterPro"/>
</dbReference>
<dbReference type="InterPro" id="IPR027417">
    <property type="entry name" value="P-loop_NTPase"/>
</dbReference>
<evidence type="ECO:0000313" key="3">
    <source>
        <dbReference type="Proteomes" id="UP000184278"/>
    </source>
</evidence>
<organism evidence="2 3">
    <name type="scientific">Butyrivibrio fibrisolvens DSM 3071</name>
    <dbReference type="NCBI Taxonomy" id="1121131"/>
    <lineage>
        <taxon>Bacteria</taxon>
        <taxon>Bacillati</taxon>
        <taxon>Bacillota</taxon>
        <taxon>Clostridia</taxon>
        <taxon>Lachnospirales</taxon>
        <taxon>Lachnospiraceae</taxon>
        <taxon>Butyrivibrio</taxon>
    </lineage>
</organism>
<dbReference type="InterPro" id="IPR003959">
    <property type="entry name" value="ATPase_AAA_core"/>
</dbReference>
<evidence type="ECO:0000313" key="2">
    <source>
        <dbReference type="EMBL" id="SHI02882.1"/>
    </source>
</evidence>
<dbReference type="PANTHER" id="PTHR40396">
    <property type="entry name" value="ATPASE-LIKE PROTEIN"/>
    <property type="match status" value="1"/>
</dbReference>
<dbReference type="STRING" id="1121131.SAMN02745229_01304"/>
<dbReference type="EMBL" id="FQXK01000010">
    <property type="protein sequence ID" value="SHI02882.1"/>
    <property type="molecule type" value="Genomic_DNA"/>
</dbReference>
<accession>A0A1M5XT42</accession>
<dbReference type="Gene3D" id="3.40.50.300">
    <property type="entry name" value="P-loop containing nucleotide triphosphate hydrolases"/>
    <property type="match status" value="1"/>
</dbReference>
<keyword evidence="3" id="KW-1185">Reference proteome</keyword>
<dbReference type="SUPFAM" id="SSF52540">
    <property type="entry name" value="P-loop containing nucleoside triphosphate hydrolases"/>
    <property type="match status" value="1"/>
</dbReference>
<dbReference type="AlphaFoldDB" id="A0A1M5XT42"/>
<dbReference type="GO" id="GO:0005524">
    <property type="term" value="F:ATP binding"/>
    <property type="evidence" value="ECO:0007669"/>
    <property type="project" value="InterPro"/>
</dbReference>
<name>A0A1M5XT42_BUTFI</name>
<dbReference type="RefSeq" id="WP_073386464.1">
    <property type="nucleotide sequence ID" value="NZ_FQXK01000010.1"/>
</dbReference>
<dbReference type="OrthoDB" id="9809324at2"/>
<reference evidence="3" key="1">
    <citation type="submission" date="2016-11" db="EMBL/GenBank/DDBJ databases">
        <authorList>
            <person name="Varghese N."/>
            <person name="Submissions S."/>
        </authorList>
    </citation>
    <scope>NUCLEOTIDE SEQUENCE [LARGE SCALE GENOMIC DNA]</scope>
    <source>
        <strain evidence="3">DSM 3071</strain>
    </source>
</reference>
<protein>
    <recommendedName>
        <fullName evidence="1">ATPase AAA-type core domain-containing protein</fullName>
    </recommendedName>
</protein>
<dbReference type="PANTHER" id="PTHR40396:SF1">
    <property type="entry name" value="ATPASE AAA-TYPE CORE DOMAIN-CONTAINING PROTEIN"/>
    <property type="match status" value="1"/>
</dbReference>
<gene>
    <name evidence="2" type="ORF">SAMN02745229_01304</name>
</gene>
<proteinExistence type="predicted"/>